<dbReference type="Proteomes" id="UP000828390">
    <property type="component" value="Unassembled WGS sequence"/>
</dbReference>
<gene>
    <name evidence="2" type="ORF">DPMN_099345</name>
</gene>
<dbReference type="OrthoDB" id="120976at2759"/>
<proteinExistence type="predicted"/>
<comment type="caution">
    <text evidence="2">The sequence shown here is derived from an EMBL/GenBank/DDBJ whole genome shotgun (WGS) entry which is preliminary data.</text>
</comment>
<dbReference type="PANTHER" id="PTHR24114">
    <property type="entry name" value="LEUCINE RICH REPEAT FAMILY PROTEIN"/>
    <property type="match status" value="1"/>
</dbReference>
<reference evidence="2" key="1">
    <citation type="journal article" date="2019" name="bioRxiv">
        <title>The Genome of the Zebra Mussel, Dreissena polymorpha: A Resource for Invasive Species Research.</title>
        <authorList>
            <person name="McCartney M.A."/>
            <person name="Auch B."/>
            <person name="Kono T."/>
            <person name="Mallez S."/>
            <person name="Zhang Y."/>
            <person name="Obille A."/>
            <person name="Becker A."/>
            <person name="Abrahante J.E."/>
            <person name="Garbe J."/>
            <person name="Badalamenti J.P."/>
            <person name="Herman A."/>
            <person name="Mangelson H."/>
            <person name="Liachko I."/>
            <person name="Sullivan S."/>
            <person name="Sone E.D."/>
            <person name="Koren S."/>
            <person name="Silverstein K.A.T."/>
            <person name="Beckman K.B."/>
            <person name="Gohl D.M."/>
        </authorList>
    </citation>
    <scope>NUCLEOTIDE SEQUENCE</scope>
    <source>
        <strain evidence="2">Duluth1</strain>
        <tissue evidence="2">Whole animal</tissue>
    </source>
</reference>
<dbReference type="EMBL" id="JAIWYP010000003">
    <property type="protein sequence ID" value="KAH3856751.1"/>
    <property type="molecule type" value="Genomic_DNA"/>
</dbReference>
<reference evidence="2" key="2">
    <citation type="submission" date="2020-11" db="EMBL/GenBank/DDBJ databases">
        <authorList>
            <person name="McCartney M.A."/>
            <person name="Auch B."/>
            <person name="Kono T."/>
            <person name="Mallez S."/>
            <person name="Becker A."/>
            <person name="Gohl D.M."/>
            <person name="Silverstein K.A.T."/>
            <person name="Koren S."/>
            <person name="Bechman K.B."/>
            <person name="Herman A."/>
            <person name="Abrahante J.E."/>
            <person name="Garbe J."/>
        </authorList>
    </citation>
    <scope>NUCLEOTIDE SEQUENCE</scope>
    <source>
        <strain evidence="2">Duluth1</strain>
        <tissue evidence="2">Whole animal</tissue>
    </source>
</reference>
<evidence type="ECO:0000256" key="1">
    <source>
        <dbReference type="SAM" id="MobiDB-lite"/>
    </source>
</evidence>
<feature type="region of interest" description="Disordered" evidence="1">
    <location>
        <begin position="397"/>
        <end position="430"/>
    </location>
</feature>
<dbReference type="Gene3D" id="3.80.10.10">
    <property type="entry name" value="Ribonuclease Inhibitor"/>
    <property type="match status" value="1"/>
</dbReference>
<sequence length="469" mass="51134">MSIKMETFSLRPKFLREETLLEDPPKKCMEAQDIKVKLYLRECERLRVIPVSAFLRAPNSRVLKLKHYNMGPNGARALAAALMIDTVVSFLDLEGNFITSVGLASLKEALCDQNYVTYLNISDNKLGSRGAELIGRMMLSNHHIDTLHASRNGFTDADASIFANIIKDNRTLKELVISGNEFEEGAGCALGAALASSETLEKLDVSWNHIRKRGALEFAQGIKENVGLRTLDVSFNGFGTEGTAYMGQALTTNRSLLELDMSKNRITNIDMKILAKQLAQNDNIQVLRLGDNLINALGAMDILRAVLALETSSVQLIDFGTTCVDQGFLKLLAELQEQRPHVRVIHGREQNVYLDESMAPPVENPDQALSEFSGETPDDAVAEFEKADKGRTYVVDADDNRGDAVDNETSGGDADAVGGGEGKEGIEGEATEFNEHELDAEVSAVTGEPDTQVALVDARDGGVTETPDI</sequence>
<dbReference type="Pfam" id="PF13516">
    <property type="entry name" value="LRR_6"/>
    <property type="match status" value="4"/>
</dbReference>
<organism evidence="2 3">
    <name type="scientific">Dreissena polymorpha</name>
    <name type="common">Zebra mussel</name>
    <name type="synonym">Mytilus polymorpha</name>
    <dbReference type="NCBI Taxonomy" id="45954"/>
    <lineage>
        <taxon>Eukaryota</taxon>
        <taxon>Metazoa</taxon>
        <taxon>Spiralia</taxon>
        <taxon>Lophotrochozoa</taxon>
        <taxon>Mollusca</taxon>
        <taxon>Bivalvia</taxon>
        <taxon>Autobranchia</taxon>
        <taxon>Heteroconchia</taxon>
        <taxon>Euheterodonta</taxon>
        <taxon>Imparidentia</taxon>
        <taxon>Neoheterodontei</taxon>
        <taxon>Myida</taxon>
        <taxon>Dreissenoidea</taxon>
        <taxon>Dreissenidae</taxon>
        <taxon>Dreissena</taxon>
    </lineage>
</organism>
<dbReference type="AlphaFoldDB" id="A0A9D4LH35"/>
<evidence type="ECO:0000313" key="2">
    <source>
        <dbReference type="EMBL" id="KAH3856751.1"/>
    </source>
</evidence>
<name>A0A9D4LH35_DREPO</name>
<accession>A0A9D4LH35</accession>
<keyword evidence="3" id="KW-1185">Reference proteome</keyword>
<dbReference type="SUPFAM" id="SSF52047">
    <property type="entry name" value="RNI-like"/>
    <property type="match status" value="1"/>
</dbReference>
<dbReference type="InterPro" id="IPR052394">
    <property type="entry name" value="LRR-containing"/>
</dbReference>
<dbReference type="InterPro" id="IPR001611">
    <property type="entry name" value="Leu-rich_rpt"/>
</dbReference>
<dbReference type="InterPro" id="IPR032675">
    <property type="entry name" value="LRR_dom_sf"/>
</dbReference>
<dbReference type="PANTHER" id="PTHR24114:SF50">
    <property type="entry name" value="RNI-LIKE PROTEIN"/>
    <property type="match status" value="1"/>
</dbReference>
<evidence type="ECO:0000313" key="3">
    <source>
        <dbReference type="Proteomes" id="UP000828390"/>
    </source>
</evidence>
<protein>
    <submittedName>
        <fullName evidence="2">Uncharacterized protein</fullName>
    </submittedName>
</protein>
<dbReference type="SMART" id="SM00368">
    <property type="entry name" value="LRR_RI"/>
    <property type="match status" value="8"/>
</dbReference>